<feature type="transmembrane region" description="Helical" evidence="1">
    <location>
        <begin position="112"/>
        <end position="135"/>
    </location>
</feature>
<dbReference type="EMBL" id="HBUF01438114">
    <property type="protein sequence ID" value="CAG6742671.1"/>
    <property type="molecule type" value="Transcribed_RNA"/>
</dbReference>
<keyword evidence="1" id="KW-0472">Membrane</keyword>
<dbReference type="AlphaFoldDB" id="A0A8D8ZAK7"/>
<protein>
    <submittedName>
        <fullName evidence="2">Uncharacterized protein</fullName>
    </submittedName>
</protein>
<feature type="transmembrane region" description="Helical" evidence="1">
    <location>
        <begin position="57"/>
        <end position="80"/>
    </location>
</feature>
<keyword evidence="1" id="KW-1133">Transmembrane helix</keyword>
<reference evidence="2" key="1">
    <citation type="submission" date="2021-05" db="EMBL/GenBank/DDBJ databases">
        <authorList>
            <person name="Alioto T."/>
            <person name="Alioto T."/>
            <person name="Gomez Garrido J."/>
        </authorList>
    </citation>
    <scope>NUCLEOTIDE SEQUENCE</scope>
</reference>
<proteinExistence type="predicted"/>
<name>A0A8D8ZAK7_9HEMI</name>
<keyword evidence="1" id="KW-0812">Transmembrane</keyword>
<evidence type="ECO:0000256" key="1">
    <source>
        <dbReference type="SAM" id="Phobius"/>
    </source>
</evidence>
<evidence type="ECO:0000313" key="2">
    <source>
        <dbReference type="EMBL" id="CAG6742671.1"/>
    </source>
</evidence>
<accession>A0A8D8ZAK7</accession>
<sequence length="193" mass="22984">MFSHSFATLILKAHFSLLFPHLFQVLFHCSFSFLIIRYYSQSSHIPLQHCFSKRFSLIFSSTSSIISFFFYFFLILLNVLTFLCKIVSQSIFPSFFSICFDYFLVSSLKRSIIFMNVLTFLCKKILKAYFSFFLFHLFRELFPCYFILLSFLIIIILNFPLQHCFTKRFSLVFSCASRKISFFSIYFSHSLSE</sequence>
<feature type="transmembrane region" description="Helical" evidence="1">
    <location>
        <begin position="141"/>
        <end position="161"/>
    </location>
</feature>
<feature type="transmembrane region" description="Helical" evidence="1">
    <location>
        <begin position="15"/>
        <end position="36"/>
    </location>
</feature>
<organism evidence="2">
    <name type="scientific">Cacopsylla melanoneura</name>
    <dbReference type="NCBI Taxonomy" id="428564"/>
    <lineage>
        <taxon>Eukaryota</taxon>
        <taxon>Metazoa</taxon>
        <taxon>Ecdysozoa</taxon>
        <taxon>Arthropoda</taxon>
        <taxon>Hexapoda</taxon>
        <taxon>Insecta</taxon>
        <taxon>Pterygota</taxon>
        <taxon>Neoptera</taxon>
        <taxon>Paraneoptera</taxon>
        <taxon>Hemiptera</taxon>
        <taxon>Sternorrhyncha</taxon>
        <taxon>Psylloidea</taxon>
        <taxon>Psyllidae</taxon>
        <taxon>Psyllinae</taxon>
        <taxon>Cacopsylla</taxon>
    </lineage>
</organism>